<evidence type="ECO:0000313" key="6">
    <source>
        <dbReference type="EMBL" id="MBD8489788.1"/>
    </source>
</evidence>
<comment type="caution">
    <text evidence="6">The sequence shown here is derived from an EMBL/GenBank/DDBJ whole genome shotgun (WGS) entry which is preliminary data.</text>
</comment>
<accession>A0ABR9ALV9</accession>
<dbReference type="Proteomes" id="UP000647133">
    <property type="component" value="Unassembled WGS sequence"/>
</dbReference>
<protein>
    <submittedName>
        <fullName evidence="6">Family 43 glycosylhydrolase</fullName>
    </submittedName>
</protein>
<dbReference type="PROSITE" id="PS50022">
    <property type="entry name" value="FA58C_3"/>
    <property type="match status" value="1"/>
</dbReference>
<evidence type="ECO:0000256" key="3">
    <source>
        <dbReference type="ARBA" id="ARBA00023295"/>
    </source>
</evidence>
<keyword evidence="2 4" id="KW-0378">Hydrolase</keyword>
<dbReference type="Pfam" id="PF00754">
    <property type="entry name" value="F5_F8_type_C"/>
    <property type="match status" value="1"/>
</dbReference>
<proteinExistence type="inferred from homology"/>
<dbReference type="PANTHER" id="PTHR42812">
    <property type="entry name" value="BETA-XYLOSIDASE"/>
    <property type="match status" value="1"/>
</dbReference>
<keyword evidence="7" id="KW-1185">Reference proteome</keyword>
<organism evidence="6 7">
    <name type="scientific">Echinicola arenosa</name>
    <dbReference type="NCBI Taxonomy" id="2774144"/>
    <lineage>
        <taxon>Bacteria</taxon>
        <taxon>Pseudomonadati</taxon>
        <taxon>Bacteroidota</taxon>
        <taxon>Cytophagia</taxon>
        <taxon>Cytophagales</taxon>
        <taxon>Cyclobacteriaceae</taxon>
        <taxon>Echinicola</taxon>
    </lineage>
</organism>
<evidence type="ECO:0000259" key="5">
    <source>
        <dbReference type="PROSITE" id="PS50022"/>
    </source>
</evidence>
<comment type="similarity">
    <text evidence="1 4">Belongs to the glycosyl hydrolase 43 family.</text>
</comment>
<dbReference type="InterPro" id="IPR006710">
    <property type="entry name" value="Glyco_hydro_43"/>
</dbReference>
<evidence type="ECO:0000256" key="2">
    <source>
        <dbReference type="ARBA" id="ARBA00022801"/>
    </source>
</evidence>
<dbReference type="InterPro" id="IPR023296">
    <property type="entry name" value="Glyco_hydro_beta-prop_sf"/>
</dbReference>
<feature type="domain" description="F5/8 type C" evidence="5">
    <location>
        <begin position="376"/>
        <end position="510"/>
    </location>
</feature>
<dbReference type="Pfam" id="PF04616">
    <property type="entry name" value="Glyco_hydro_43"/>
    <property type="match status" value="1"/>
</dbReference>
<dbReference type="InterPro" id="IPR008979">
    <property type="entry name" value="Galactose-bd-like_sf"/>
</dbReference>
<dbReference type="Gene3D" id="2.115.10.20">
    <property type="entry name" value="Glycosyl hydrolase domain, family 43"/>
    <property type="match status" value="1"/>
</dbReference>
<evidence type="ECO:0000256" key="4">
    <source>
        <dbReference type="RuleBase" id="RU361187"/>
    </source>
</evidence>
<name>A0ABR9ALV9_9BACT</name>
<dbReference type="SUPFAM" id="SSF75005">
    <property type="entry name" value="Arabinanase/levansucrase/invertase"/>
    <property type="match status" value="1"/>
</dbReference>
<evidence type="ECO:0000313" key="7">
    <source>
        <dbReference type="Proteomes" id="UP000647133"/>
    </source>
</evidence>
<evidence type="ECO:0000256" key="1">
    <source>
        <dbReference type="ARBA" id="ARBA00009865"/>
    </source>
</evidence>
<dbReference type="RefSeq" id="WP_192010671.1">
    <property type="nucleotide sequence ID" value="NZ_JACYTQ010000004.1"/>
</dbReference>
<keyword evidence="3 4" id="KW-0326">Glycosidase</keyword>
<sequence>MLILENHQSKCRQIFQSAFTFTLIFFWNIGTVFAQDGRKFNPILPDNIADPSIAYFGGTYYLYGTTDIDQGLSKMGPPVVWTSKDFVNWSFEGTILENIDWNKAYNFEDKEGKQKSAYFRYWAPGRPIEKDGKYYLWPTIVKPDDQMGIYVMVADHPTGPFKFLNGEGLTFSGSQMVEPEAKPIIDDIDAEVFVEEDGTAFIYWRRRKAARLNEDWTGLEGEVMDIPTGHGGYSEGPTVFKRNDIYYYLYTLSGHANYKNAYMISKEGPLGPFKEPGGPSIFIHSDGKAGIWGPGHGNIFHDPQTGKYIFAYLEYGEGGTTRQVFANEMKFDSDGTIKPIQVDFEGIGYLGNPSKEGTNLAFGAKASASSSKKAKEVEAKMDLNPNNLAGGTSPREQTKQKIFTYEAENATDESNYTRWVADEGDENPWLQIDLGKKKQVKRMSLAFVHPVYGHAFEILGSEDGENWEKIHEQSEPEIKTPHDIKVKAQARYLKVIILAGHPGIWEMKVY</sequence>
<dbReference type="Gene3D" id="2.60.120.260">
    <property type="entry name" value="Galactose-binding domain-like"/>
    <property type="match status" value="1"/>
</dbReference>
<dbReference type="InterPro" id="IPR051795">
    <property type="entry name" value="Glycosyl_Hydrlase_43"/>
</dbReference>
<gene>
    <name evidence="6" type="ORF">IFO69_13605</name>
</gene>
<dbReference type="SUPFAM" id="SSF49785">
    <property type="entry name" value="Galactose-binding domain-like"/>
    <property type="match status" value="1"/>
</dbReference>
<dbReference type="PANTHER" id="PTHR42812:SF14">
    <property type="entry name" value="SECRETED PROTEIN"/>
    <property type="match status" value="1"/>
</dbReference>
<dbReference type="EMBL" id="JACYTQ010000004">
    <property type="protein sequence ID" value="MBD8489788.1"/>
    <property type="molecule type" value="Genomic_DNA"/>
</dbReference>
<reference evidence="6 7" key="1">
    <citation type="submission" date="2020-09" db="EMBL/GenBank/DDBJ databases">
        <title>Echinicola sp. CAU 1574 isolated from sand of Sido Beach.</title>
        <authorList>
            <person name="Kim W."/>
        </authorList>
    </citation>
    <scope>NUCLEOTIDE SEQUENCE [LARGE SCALE GENOMIC DNA]</scope>
    <source>
        <strain evidence="6 7">CAU 1574</strain>
    </source>
</reference>
<dbReference type="InterPro" id="IPR000421">
    <property type="entry name" value="FA58C"/>
</dbReference>